<dbReference type="InterPro" id="IPR002563">
    <property type="entry name" value="Flavin_Rdtase-like_dom"/>
</dbReference>
<proteinExistence type="predicted"/>
<dbReference type="SMART" id="SM00903">
    <property type="entry name" value="Flavin_Reduct"/>
    <property type="match status" value="1"/>
</dbReference>
<name>J7S381_HUIN7</name>
<keyword evidence="1" id="KW-0560">Oxidoreductase</keyword>
<dbReference type="GeneID" id="34524204"/>
<sequence length="185" mass="20907">MALLFRDAMKRLSYPTIILTSSAPLNSEPSKYHGLTISSMTSLSLNPKPLLQFNLQLPSHTSRALRMHNLFAVHFLRPDYKSIELAKRFSQGTRVGGTHPFLGLKKLKDYSLFLGSEEIELPLLKHAERILICKTKDAFVVQDHEIWVGEVIDSIINSPEEETVMGGLLHCNRRFYKLGDTVSGK</sequence>
<dbReference type="InterPro" id="IPR050268">
    <property type="entry name" value="NADH-dep_flavin_reductase"/>
</dbReference>
<dbReference type="AlphaFoldDB" id="J7S381"/>
<dbReference type="PANTHER" id="PTHR30466:SF1">
    <property type="entry name" value="FMN REDUCTASE (NADH) RUTF"/>
    <property type="match status" value="1"/>
</dbReference>
<evidence type="ECO:0000313" key="3">
    <source>
        <dbReference type="EMBL" id="CCK68554.1"/>
    </source>
</evidence>
<dbReference type="RefSeq" id="XP_022462800.1">
    <property type="nucleotide sequence ID" value="XM_022611386.1"/>
</dbReference>
<reference evidence="4" key="2">
    <citation type="submission" date="2012-08" db="EMBL/GenBank/DDBJ databases">
        <title>Genome sequence of Kazachstania naganishii.</title>
        <authorList>
            <person name="Gordon J.L."/>
            <person name="Armisen D."/>
            <person name="Proux-Wera E."/>
            <person name="OhEigeartaigh S.S."/>
            <person name="Byrne K.P."/>
            <person name="Wolfe K.H."/>
        </authorList>
    </citation>
    <scope>NUCLEOTIDE SEQUENCE [LARGE SCALE GENOMIC DNA]</scope>
    <source>
        <strain evidence="4">ATCC MYA-139 / BCRC 22969 / CBS 8797 / CCRC 22969 / KCTC 17520 / NBRC 10181 / NCYC 3082</strain>
    </source>
</reference>
<dbReference type="EMBL" id="HE978315">
    <property type="protein sequence ID" value="CCK68554.1"/>
    <property type="molecule type" value="Genomic_DNA"/>
</dbReference>
<dbReference type="GO" id="GO:0010181">
    <property type="term" value="F:FMN binding"/>
    <property type="evidence" value="ECO:0007669"/>
    <property type="project" value="InterPro"/>
</dbReference>
<dbReference type="Pfam" id="PF01613">
    <property type="entry name" value="Flavin_Reduct"/>
    <property type="match status" value="1"/>
</dbReference>
<dbReference type="SUPFAM" id="SSF50475">
    <property type="entry name" value="FMN-binding split barrel"/>
    <property type="match status" value="1"/>
</dbReference>
<reference evidence="3 4" key="1">
    <citation type="journal article" date="2011" name="Proc. Natl. Acad. Sci. U.S.A.">
        <title>Evolutionary erosion of yeast sex chromosomes by mating-type switching accidents.</title>
        <authorList>
            <person name="Gordon J.L."/>
            <person name="Armisen D."/>
            <person name="Proux-Wera E."/>
            <person name="Oheigeartaigh S.S."/>
            <person name="Byrne K.P."/>
            <person name="Wolfe K.H."/>
        </authorList>
    </citation>
    <scope>NUCLEOTIDE SEQUENCE [LARGE SCALE GENOMIC DNA]</scope>
    <source>
        <strain evidence="4">ATCC MYA-139 / BCRC 22969 / CBS 8797 / CCRC 22969 / KCTC 17520 / NBRC 10181 / NCYC 3082</strain>
    </source>
</reference>
<dbReference type="OMA" id="GDHEIWV"/>
<evidence type="ECO:0000313" key="4">
    <source>
        <dbReference type="Proteomes" id="UP000006310"/>
    </source>
</evidence>
<dbReference type="Gene3D" id="2.30.110.10">
    <property type="entry name" value="Electron Transport, Fmn-binding Protein, Chain A"/>
    <property type="match status" value="1"/>
</dbReference>
<evidence type="ECO:0000256" key="1">
    <source>
        <dbReference type="ARBA" id="ARBA00023002"/>
    </source>
</evidence>
<dbReference type="HOGENOM" id="CLU_085409_0_0_1"/>
<gene>
    <name evidence="3" type="primary">KNAG0B01070</name>
    <name evidence="3" type="ordered locus">KNAG_0B01070</name>
</gene>
<keyword evidence="4" id="KW-1185">Reference proteome</keyword>
<dbReference type="InterPro" id="IPR012349">
    <property type="entry name" value="Split_barrel_FMN-bd"/>
</dbReference>
<feature type="domain" description="Flavin reductase like" evidence="2">
    <location>
        <begin position="9"/>
        <end position="177"/>
    </location>
</feature>
<dbReference type="PANTHER" id="PTHR30466">
    <property type="entry name" value="FLAVIN REDUCTASE"/>
    <property type="match status" value="1"/>
</dbReference>
<dbReference type="STRING" id="1071383.J7S381"/>
<dbReference type="eggNOG" id="ENOG502RYSQ">
    <property type="taxonomic scope" value="Eukaryota"/>
</dbReference>
<dbReference type="Proteomes" id="UP000006310">
    <property type="component" value="Chromosome 2"/>
</dbReference>
<dbReference type="OrthoDB" id="2015405at2759"/>
<accession>J7S381</accession>
<dbReference type="KEGG" id="kng:KNAG_0B01070"/>
<evidence type="ECO:0000259" key="2">
    <source>
        <dbReference type="SMART" id="SM00903"/>
    </source>
</evidence>
<organism evidence="3 4">
    <name type="scientific">Huiozyma naganishii (strain ATCC MYA-139 / BCRC 22969 / CBS 8797 / KCTC 17520 / NBRC 10181 / NCYC 3082 / Yp74L-3)</name>
    <name type="common">Yeast</name>
    <name type="synonym">Kazachstania naganishii</name>
    <dbReference type="NCBI Taxonomy" id="1071383"/>
    <lineage>
        <taxon>Eukaryota</taxon>
        <taxon>Fungi</taxon>
        <taxon>Dikarya</taxon>
        <taxon>Ascomycota</taxon>
        <taxon>Saccharomycotina</taxon>
        <taxon>Saccharomycetes</taxon>
        <taxon>Saccharomycetales</taxon>
        <taxon>Saccharomycetaceae</taxon>
        <taxon>Huiozyma</taxon>
    </lineage>
</organism>
<dbReference type="GO" id="GO:0042602">
    <property type="term" value="F:riboflavin reductase (NADPH) activity"/>
    <property type="evidence" value="ECO:0007669"/>
    <property type="project" value="TreeGrafter"/>
</dbReference>
<protein>
    <recommendedName>
        <fullName evidence="2">Flavin reductase like domain-containing protein</fullName>
    </recommendedName>
</protein>